<gene>
    <name evidence="2" type="ORF">M413DRAFT_130034</name>
</gene>
<feature type="compositionally biased region" description="Polar residues" evidence="1">
    <location>
        <begin position="68"/>
        <end position="80"/>
    </location>
</feature>
<dbReference type="HOGENOM" id="CLU_1001358_0_0_1"/>
<proteinExistence type="predicted"/>
<feature type="region of interest" description="Disordered" evidence="1">
    <location>
        <begin position="1"/>
        <end position="80"/>
    </location>
</feature>
<evidence type="ECO:0000313" key="2">
    <source>
        <dbReference type="EMBL" id="KIM42261.1"/>
    </source>
</evidence>
<reference evidence="2 3" key="1">
    <citation type="submission" date="2014-04" db="EMBL/GenBank/DDBJ databases">
        <authorList>
            <consortium name="DOE Joint Genome Institute"/>
            <person name="Kuo A."/>
            <person name="Gay G."/>
            <person name="Dore J."/>
            <person name="Kohler A."/>
            <person name="Nagy L.G."/>
            <person name="Floudas D."/>
            <person name="Copeland A."/>
            <person name="Barry K.W."/>
            <person name="Cichocki N."/>
            <person name="Veneault-Fourrey C."/>
            <person name="LaButti K."/>
            <person name="Lindquist E.A."/>
            <person name="Lipzen A."/>
            <person name="Lundell T."/>
            <person name="Morin E."/>
            <person name="Murat C."/>
            <person name="Sun H."/>
            <person name="Tunlid A."/>
            <person name="Henrissat B."/>
            <person name="Grigoriev I.V."/>
            <person name="Hibbett D.S."/>
            <person name="Martin F."/>
            <person name="Nordberg H.P."/>
            <person name="Cantor M.N."/>
            <person name="Hua S.X."/>
        </authorList>
    </citation>
    <scope>NUCLEOTIDE SEQUENCE [LARGE SCALE GENOMIC DNA]</scope>
    <source>
        <strain evidence="3">h7</strain>
    </source>
</reference>
<keyword evidence="3" id="KW-1185">Reference proteome</keyword>
<name>A0A0C3CF69_HEBCY</name>
<sequence>MILLDNGTPSSKSDDILESADPSPTAPPSYVAGETDVAVNEKNPTGGDASSSSSPSSFYASAPASTIAGPSNSGGSQQNFDESALFSRVPPRDLSYSSFEPMYLLCQGKTLDKGFPRAPPPSSIQPHPFNSHDITEGDWLSFVDAVHTAATLTKKDVRRSYLALISIAPMISPFTASGVQKIMKNRKVHKVATLIDTWNHHFFEPRKMRVVLMKGETKLSGLTEPPLAPPPPPANFSAASSVNKDDENYRLFIVSL</sequence>
<feature type="region of interest" description="Disordered" evidence="1">
    <location>
        <begin position="221"/>
        <end position="240"/>
    </location>
</feature>
<organism evidence="2 3">
    <name type="scientific">Hebeloma cylindrosporum</name>
    <dbReference type="NCBI Taxonomy" id="76867"/>
    <lineage>
        <taxon>Eukaryota</taxon>
        <taxon>Fungi</taxon>
        <taxon>Dikarya</taxon>
        <taxon>Basidiomycota</taxon>
        <taxon>Agaricomycotina</taxon>
        <taxon>Agaricomycetes</taxon>
        <taxon>Agaricomycetidae</taxon>
        <taxon>Agaricales</taxon>
        <taxon>Agaricineae</taxon>
        <taxon>Hymenogastraceae</taxon>
        <taxon>Hebeloma</taxon>
    </lineage>
</organism>
<protein>
    <submittedName>
        <fullName evidence="2">Uncharacterized protein</fullName>
    </submittedName>
</protein>
<dbReference type="OrthoDB" id="5314275at2759"/>
<reference evidence="3" key="2">
    <citation type="submission" date="2015-01" db="EMBL/GenBank/DDBJ databases">
        <title>Evolutionary Origins and Diversification of the Mycorrhizal Mutualists.</title>
        <authorList>
            <consortium name="DOE Joint Genome Institute"/>
            <consortium name="Mycorrhizal Genomics Consortium"/>
            <person name="Kohler A."/>
            <person name="Kuo A."/>
            <person name="Nagy L.G."/>
            <person name="Floudas D."/>
            <person name="Copeland A."/>
            <person name="Barry K.W."/>
            <person name="Cichocki N."/>
            <person name="Veneault-Fourrey C."/>
            <person name="LaButti K."/>
            <person name="Lindquist E.A."/>
            <person name="Lipzen A."/>
            <person name="Lundell T."/>
            <person name="Morin E."/>
            <person name="Murat C."/>
            <person name="Riley R."/>
            <person name="Ohm R."/>
            <person name="Sun H."/>
            <person name="Tunlid A."/>
            <person name="Henrissat B."/>
            <person name="Grigoriev I.V."/>
            <person name="Hibbett D.S."/>
            <person name="Martin F."/>
        </authorList>
    </citation>
    <scope>NUCLEOTIDE SEQUENCE [LARGE SCALE GENOMIC DNA]</scope>
    <source>
        <strain evidence="3">h7</strain>
    </source>
</reference>
<dbReference type="InterPro" id="IPR028018">
    <property type="entry name" value="DUF4646"/>
</dbReference>
<dbReference type="AlphaFoldDB" id="A0A0C3CF69"/>
<dbReference type="EMBL" id="KN831778">
    <property type="protein sequence ID" value="KIM42261.1"/>
    <property type="molecule type" value="Genomic_DNA"/>
</dbReference>
<dbReference type="STRING" id="686832.A0A0C3CF69"/>
<accession>A0A0C3CF69</accession>
<dbReference type="Proteomes" id="UP000053424">
    <property type="component" value="Unassembled WGS sequence"/>
</dbReference>
<dbReference type="Pfam" id="PF15496">
    <property type="entry name" value="DUF4646"/>
    <property type="match status" value="1"/>
</dbReference>
<evidence type="ECO:0000313" key="3">
    <source>
        <dbReference type="Proteomes" id="UP000053424"/>
    </source>
</evidence>
<evidence type="ECO:0000256" key="1">
    <source>
        <dbReference type="SAM" id="MobiDB-lite"/>
    </source>
</evidence>
<feature type="compositionally biased region" description="Low complexity" evidence="1">
    <location>
        <begin position="49"/>
        <end position="65"/>
    </location>
</feature>